<dbReference type="PANTHER" id="PTHR45797:SF3">
    <property type="entry name" value="TRANSCRIPTIONAL REGULATOR ATRX HOMOLOG"/>
    <property type="match status" value="1"/>
</dbReference>
<proteinExistence type="inferred from homology"/>
<feature type="compositionally biased region" description="Basic and acidic residues" evidence="9">
    <location>
        <begin position="495"/>
        <end position="509"/>
    </location>
</feature>
<dbReference type="CDD" id="cd18793">
    <property type="entry name" value="SF2_C_SNF"/>
    <property type="match status" value="1"/>
</dbReference>
<dbReference type="GO" id="GO:0004386">
    <property type="term" value="F:helicase activity"/>
    <property type="evidence" value="ECO:0007669"/>
    <property type="project" value="UniProtKB-KW"/>
</dbReference>
<dbReference type="SUPFAM" id="SSF52540">
    <property type="entry name" value="P-loop containing nucleoside triphosphate hydrolases"/>
    <property type="match status" value="1"/>
</dbReference>
<evidence type="ECO:0000256" key="8">
    <source>
        <dbReference type="ARBA" id="ARBA00023242"/>
    </source>
</evidence>
<dbReference type="Pfam" id="PF00271">
    <property type="entry name" value="Helicase_C"/>
    <property type="match status" value="1"/>
</dbReference>
<evidence type="ECO:0000256" key="2">
    <source>
        <dbReference type="ARBA" id="ARBA00007025"/>
    </source>
</evidence>
<dbReference type="GO" id="GO:0005524">
    <property type="term" value="F:ATP binding"/>
    <property type="evidence" value="ECO:0007669"/>
    <property type="project" value="UniProtKB-KW"/>
</dbReference>
<dbReference type="OrthoDB" id="9900844at2759"/>
<dbReference type="PANTHER" id="PTHR45797">
    <property type="entry name" value="RAD54-LIKE"/>
    <property type="match status" value="1"/>
</dbReference>
<dbReference type="AlphaFoldDB" id="A0A8K0CW35"/>
<dbReference type="GO" id="GO:0005634">
    <property type="term" value="C:nucleus"/>
    <property type="evidence" value="ECO:0007669"/>
    <property type="project" value="UniProtKB-SubCell"/>
</dbReference>
<keyword evidence="5" id="KW-0347">Helicase</keyword>
<dbReference type="EMBL" id="VTPC01006614">
    <property type="protein sequence ID" value="KAF2894803.1"/>
    <property type="molecule type" value="Genomic_DNA"/>
</dbReference>
<feature type="region of interest" description="Disordered" evidence="9">
    <location>
        <begin position="495"/>
        <end position="529"/>
    </location>
</feature>
<keyword evidence="6" id="KW-0067">ATP-binding</keyword>
<dbReference type="PROSITE" id="PS51192">
    <property type="entry name" value="HELICASE_ATP_BIND_1"/>
    <property type="match status" value="1"/>
</dbReference>
<comment type="subcellular location">
    <subcellularLocation>
        <location evidence="1">Nucleus</location>
    </subcellularLocation>
</comment>
<dbReference type="Gene3D" id="3.40.50.300">
    <property type="entry name" value="P-loop containing nucleotide triphosphate hydrolases"/>
    <property type="match status" value="1"/>
</dbReference>
<dbReference type="InterPro" id="IPR000330">
    <property type="entry name" value="SNF2_N"/>
</dbReference>
<reference evidence="12" key="1">
    <citation type="submission" date="2019-08" db="EMBL/GenBank/DDBJ databases">
        <title>The genome of the North American firefly Photinus pyralis.</title>
        <authorList>
            <consortium name="Photinus pyralis genome working group"/>
            <person name="Fallon T.R."/>
            <person name="Sander Lower S.E."/>
            <person name="Weng J.-K."/>
        </authorList>
    </citation>
    <scope>NUCLEOTIDE SEQUENCE</scope>
    <source>
        <strain evidence="12">TRF0915ILg1</strain>
        <tissue evidence="12">Whole body</tissue>
    </source>
</reference>
<feature type="domain" description="Helicase ATP-binding" evidence="10">
    <location>
        <begin position="1"/>
        <end position="89"/>
    </location>
</feature>
<evidence type="ECO:0000256" key="1">
    <source>
        <dbReference type="ARBA" id="ARBA00004123"/>
    </source>
</evidence>
<dbReference type="InterPro" id="IPR014001">
    <property type="entry name" value="Helicase_ATP-bd"/>
</dbReference>
<dbReference type="GO" id="GO:0016887">
    <property type="term" value="F:ATP hydrolysis activity"/>
    <property type="evidence" value="ECO:0007669"/>
    <property type="project" value="InterPro"/>
</dbReference>
<dbReference type="Proteomes" id="UP000801492">
    <property type="component" value="Unassembled WGS sequence"/>
</dbReference>
<dbReference type="InterPro" id="IPR038718">
    <property type="entry name" value="SNF2-like_sf"/>
</dbReference>
<keyword evidence="3" id="KW-0547">Nucleotide-binding</keyword>
<dbReference type="Gene3D" id="3.40.50.10810">
    <property type="entry name" value="Tandem AAA-ATPase domain"/>
    <property type="match status" value="1"/>
</dbReference>
<dbReference type="InterPro" id="IPR001650">
    <property type="entry name" value="Helicase_C-like"/>
</dbReference>
<feature type="domain" description="Helicase C-terminal" evidence="11">
    <location>
        <begin position="260"/>
        <end position="430"/>
    </location>
</feature>
<comment type="caution">
    <text evidence="12">The sequence shown here is derived from an EMBL/GenBank/DDBJ whole genome shotgun (WGS) entry which is preliminary data.</text>
</comment>
<evidence type="ECO:0000313" key="13">
    <source>
        <dbReference type="Proteomes" id="UP000801492"/>
    </source>
</evidence>
<evidence type="ECO:0000256" key="6">
    <source>
        <dbReference type="ARBA" id="ARBA00022840"/>
    </source>
</evidence>
<evidence type="ECO:0000256" key="5">
    <source>
        <dbReference type="ARBA" id="ARBA00022806"/>
    </source>
</evidence>
<gene>
    <name evidence="12" type="ORF">ILUMI_11371</name>
</gene>
<name>A0A8K0CW35_IGNLU</name>
<sequence>MGYEAYQRLTKFKDPDKLTLQENNIRKTLINPGPNLVVLDEGHLLKNGKNCRTKALMKVKTKRRIILTGTPLQNNLKEYYYMVQFVKPNLLGSYREYTNRFVNPITNGQFHDSTEGDIYNMKRRIHVLHKLLEATIQRYEVSELCPYLPKKSDYVLFIQLHPVQATLIEKLLELLKNGAEIVKGNIIINYHKLHLVWTHPLLLHLKDEQKNNPQKKVKEMDVVNLEPELDEPDESPEGWWQSLCPNDFKTNIDYGPKFKIMLSIIRECEKKGDKVLIFSNSILELDAIELFLQHHSTAESQWLSKLDYYRLDGTVPPEKRLNMCNSFNDENNKRARLFLISHRVGGLGLNLVASNRLIVMDVSWNPAYDLQSIFRIFRFGQTKPCYVYRLVAMGTMEEIVYQRTINKLAIAGRVVDKMQMPRHYNSDDLQVMYKLNFKIDQERPLQDYHCGDAVLQQVLQNCKEIFKYHEHETLLLDNPDEQLNENERQKAWKEYNEQNEKEQQAEALKKKGPVPLQPGSSGIQSFLPK</sequence>
<dbReference type="InterPro" id="IPR027417">
    <property type="entry name" value="P-loop_NTPase"/>
</dbReference>
<protein>
    <submittedName>
        <fullName evidence="12">Uncharacterized protein</fullName>
    </submittedName>
</protein>
<keyword evidence="7" id="KW-0238">DNA-binding</keyword>
<dbReference type="SMART" id="SM00490">
    <property type="entry name" value="HELICc"/>
    <property type="match status" value="1"/>
</dbReference>
<evidence type="ECO:0000259" key="11">
    <source>
        <dbReference type="PROSITE" id="PS51194"/>
    </source>
</evidence>
<organism evidence="12 13">
    <name type="scientific">Ignelater luminosus</name>
    <name type="common">Cucubano</name>
    <name type="synonym">Pyrophorus luminosus</name>
    <dbReference type="NCBI Taxonomy" id="2038154"/>
    <lineage>
        <taxon>Eukaryota</taxon>
        <taxon>Metazoa</taxon>
        <taxon>Ecdysozoa</taxon>
        <taxon>Arthropoda</taxon>
        <taxon>Hexapoda</taxon>
        <taxon>Insecta</taxon>
        <taxon>Pterygota</taxon>
        <taxon>Neoptera</taxon>
        <taxon>Endopterygota</taxon>
        <taxon>Coleoptera</taxon>
        <taxon>Polyphaga</taxon>
        <taxon>Elateriformia</taxon>
        <taxon>Elateroidea</taxon>
        <taxon>Elateridae</taxon>
        <taxon>Agrypninae</taxon>
        <taxon>Pyrophorini</taxon>
        <taxon>Ignelater</taxon>
    </lineage>
</organism>
<evidence type="ECO:0000256" key="4">
    <source>
        <dbReference type="ARBA" id="ARBA00022801"/>
    </source>
</evidence>
<dbReference type="PROSITE" id="PS51194">
    <property type="entry name" value="HELICASE_CTER"/>
    <property type="match status" value="1"/>
</dbReference>
<evidence type="ECO:0000256" key="7">
    <source>
        <dbReference type="ARBA" id="ARBA00023125"/>
    </source>
</evidence>
<dbReference type="InterPro" id="IPR044574">
    <property type="entry name" value="ARIP4-like"/>
</dbReference>
<evidence type="ECO:0000256" key="9">
    <source>
        <dbReference type="SAM" id="MobiDB-lite"/>
    </source>
</evidence>
<comment type="similarity">
    <text evidence="2">Belongs to the SNF2/RAD54 helicase family.</text>
</comment>
<evidence type="ECO:0000256" key="3">
    <source>
        <dbReference type="ARBA" id="ARBA00022741"/>
    </source>
</evidence>
<keyword evidence="13" id="KW-1185">Reference proteome</keyword>
<feature type="compositionally biased region" description="Polar residues" evidence="9">
    <location>
        <begin position="518"/>
        <end position="529"/>
    </location>
</feature>
<dbReference type="InterPro" id="IPR049730">
    <property type="entry name" value="SNF2/RAD54-like_C"/>
</dbReference>
<accession>A0A8K0CW35</accession>
<keyword evidence="4" id="KW-0378">Hydrolase</keyword>
<dbReference type="GO" id="GO:0003677">
    <property type="term" value="F:DNA binding"/>
    <property type="evidence" value="ECO:0007669"/>
    <property type="project" value="UniProtKB-KW"/>
</dbReference>
<evidence type="ECO:0000313" key="12">
    <source>
        <dbReference type="EMBL" id="KAF2894803.1"/>
    </source>
</evidence>
<dbReference type="Pfam" id="PF00176">
    <property type="entry name" value="SNF2-rel_dom"/>
    <property type="match status" value="1"/>
</dbReference>
<evidence type="ECO:0000259" key="10">
    <source>
        <dbReference type="PROSITE" id="PS51192"/>
    </source>
</evidence>
<keyword evidence="8" id="KW-0539">Nucleus</keyword>